<dbReference type="PROSITE" id="PS51219">
    <property type="entry name" value="DPCK"/>
    <property type="match status" value="1"/>
</dbReference>
<dbReference type="STRING" id="525919.Apre_1329"/>
<dbReference type="EC" id="2.7.1.24" evidence="3 4"/>
<name>C7RDT9_ANAPD</name>
<dbReference type="GO" id="GO:0004140">
    <property type="term" value="F:dephospho-CoA kinase activity"/>
    <property type="evidence" value="ECO:0007669"/>
    <property type="project" value="UniProtKB-UniRule"/>
</dbReference>
<dbReference type="RefSeq" id="WP_015778251.1">
    <property type="nucleotide sequence ID" value="NC_013171.1"/>
</dbReference>
<dbReference type="GO" id="GO:0015937">
    <property type="term" value="P:coenzyme A biosynthetic process"/>
    <property type="evidence" value="ECO:0007669"/>
    <property type="project" value="UniProtKB-UniRule"/>
</dbReference>
<dbReference type="InterPro" id="IPR027417">
    <property type="entry name" value="P-loop_NTPase"/>
</dbReference>
<reference evidence="5 6" key="1">
    <citation type="journal article" date="2009" name="Stand. Genomic Sci.">
        <title>Complete genome sequence of Anaerococcus prevotii type strain (PC1).</title>
        <authorList>
            <person name="Labutti K."/>
            <person name="Pukall R."/>
            <person name="Steenblock K."/>
            <person name="Glavina Del Rio T."/>
            <person name="Tice H."/>
            <person name="Copeland A."/>
            <person name="Cheng J.F."/>
            <person name="Lucas S."/>
            <person name="Chen F."/>
            <person name="Nolan M."/>
            <person name="Bruce D."/>
            <person name="Goodwin L."/>
            <person name="Pitluck S."/>
            <person name="Ivanova N."/>
            <person name="Mavromatis K."/>
            <person name="Ovchinnikova G."/>
            <person name="Pati A."/>
            <person name="Chen A."/>
            <person name="Palaniappan K."/>
            <person name="Land M."/>
            <person name="Hauser L."/>
            <person name="Chang Y.J."/>
            <person name="Jeffries C.D."/>
            <person name="Chain P."/>
            <person name="Saunders E."/>
            <person name="Brettin T."/>
            <person name="Detter J.C."/>
            <person name="Han C."/>
            <person name="Goker M."/>
            <person name="Bristow J."/>
            <person name="Eisen J.A."/>
            <person name="Markowitz V."/>
            <person name="Hugenholtz P."/>
            <person name="Kyrpides N.C."/>
            <person name="Klenk H.P."/>
            <person name="Lapidus A."/>
        </authorList>
    </citation>
    <scope>NUCLEOTIDE SEQUENCE [LARGE SCALE GENOMIC DNA]</scope>
    <source>
        <strain evidence="6">ATCC 9321 / DSM 20548 / JCM 6508 / NCTC 11806 / PC1</strain>
    </source>
</reference>
<dbReference type="Pfam" id="PF01121">
    <property type="entry name" value="CoaE"/>
    <property type="match status" value="1"/>
</dbReference>
<evidence type="ECO:0000256" key="4">
    <source>
        <dbReference type="NCBIfam" id="TIGR00152"/>
    </source>
</evidence>
<sequence>MSPSRIVITGLIASGKSTVADILKEKGYDLISADEVNRDLIKKGGKNYIAIKNEPIFAPAFDGDFLDKKKLAEIIFNDKEKMERLNEISHANIISAIDEMVENSKEDKVFIEVPLFFKIKDRFPHDLVVLVTASREVQIKRLMARDKIDYDFALKKIESQDELEEMKKQSDIIIDNSGDIESLRRQIEKIIKRGDFNESC</sequence>
<comment type="function">
    <text evidence="3">Catalyzes the phosphorylation of the 3'-hydroxyl group of dephosphocoenzyme A to form coenzyme A.</text>
</comment>
<dbReference type="OrthoDB" id="9812943at2"/>
<keyword evidence="3 5" id="KW-0418">Kinase</keyword>
<evidence type="ECO:0000313" key="6">
    <source>
        <dbReference type="Proteomes" id="UP000002294"/>
    </source>
</evidence>
<evidence type="ECO:0000256" key="2">
    <source>
        <dbReference type="ARBA" id="ARBA00022840"/>
    </source>
</evidence>
<keyword evidence="3" id="KW-0173">Coenzyme A biosynthesis</keyword>
<dbReference type="InterPro" id="IPR001977">
    <property type="entry name" value="Depp_CoAkinase"/>
</dbReference>
<keyword evidence="2 3" id="KW-0067">ATP-binding</keyword>
<keyword evidence="6" id="KW-1185">Reference proteome</keyword>
<dbReference type="eggNOG" id="COG0237">
    <property type="taxonomic scope" value="Bacteria"/>
</dbReference>
<dbReference type="GO" id="GO:0005524">
    <property type="term" value="F:ATP binding"/>
    <property type="evidence" value="ECO:0007669"/>
    <property type="project" value="UniProtKB-UniRule"/>
</dbReference>
<gene>
    <name evidence="3" type="primary">coaE</name>
    <name evidence="5" type="ordered locus">Apre_1329</name>
</gene>
<dbReference type="HOGENOM" id="CLU_057180_3_1_9"/>
<comment type="subcellular location">
    <subcellularLocation>
        <location evidence="3">Cytoplasm</location>
    </subcellularLocation>
</comment>
<dbReference type="CDD" id="cd02022">
    <property type="entry name" value="DPCK"/>
    <property type="match status" value="1"/>
</dbReference>
<dbReference type="Gene3D" id="3.40.50.300">
    <property type="entry name" value="P-loop containing nucleotide triphosphate hydrolases"/>
    <property type="match status" value="1"/>
</dbReference>
<dbReference type="UniPathway" id="UPA00241">
    <property type="reaction ID" value="UER00356"/>
</dbReference>
<proteinExistence type="inferred from homology"/>
<dbReference type="HAMAP" id="MF_00376">
    <property type="entry name" value="Dephospho_CoA_kinase"/>
    <property type="match status" value="1"/>
</dbReference>
<dbReference type="PANTHER" id="PTHR10695">
    <property type="entry name" value="DEPHOSPHO-COA KINASE-RELATED"/>
    <property type="match status" value="1"/>
</dbReference>
<dbReference type="GO" id="GO:0005737">
    <property type="term" value="C:cytoplasm"/>
    <property type="evidence" value="ECO:0007669"/>
    <property type="project" value="UniProtKB-SubCell"/>
</dbReference>
<protein>
    <recommendedName>
        <fullName evidence="3 4">Dephospho-CoA kinase</fullName>
        <ecNumber evidence="3 4">2.7.1.24</ecNumber>
    </recommendedName>
    <alternativeName>
        <fullName evidence="3">Dephosphocoenzyme A kinase</fullName>
    </alternativeName>
</protein>
<dbReference type="NCBIfam" id="TIGR00152">
    <property type="entry name" value="dephospho-CoA kinase"/>
    <property type="match status" value="1"/>
</dbReference>
<evidence type="ECO:0000256" key="1">
    <source>
        <dbReference type="ARBA" id="ARBA00022741"/>
    </source>
</evidence>
<dbReference type="EMBL" id="CP001708">
    <property type="protein sequence ID" value="ACV29352.1"/>
    <property type="molecule type" value="Genomic_DNA"/>
</dbReference>
<organism evidence="5 6">
    <name type="scientific">Anaerococcus prevotii (strain ATCC 9321 / DSM 20548 / JCM 6508 / NCTC 11806 / PC1)</name>
    <name type="common">Peptostreptococcus prevotii</name>
    <name type="synonym">Peptococcus prevotii</name>
    <dbReference type="NCBI Taxonomy" id="525919"/>
    <lineage>
        <taxon>Bacteria</taxon>
        <taxon>Bacillati</taxon>
        <taxon>Bacillota</taxon>
        <taxon>Tissierellia</taxon>
        <taxon>Tissierellales</taxon>
        <taxon>Peptoniphilaceae</taxon>
        <taxon>Anaerococcus</taxon>
    </lineage>
</organism>
<feature type="binding site" evidence="3">
    <location>
        <begin position="13"/>
        <end position="18"/>
    </location>
    <ligand>
        <name>ATP</name>
        <dbReference type="ChEBI" id="CHEBI:30616"/>
    </ligand>
</feature>
<dbReference type="PANTHER" id="PTHR10695:SF46">
    <property type="entry name" value="BIFUNCTIONAL COENZYME A SYNTHASE-RELATED"/>
    <property type="match status" value="1"/>
</dbReference>
<keyword evidence="1 3" id="KW-0547">Nucleotide-binding</keyword>
<comment type="catalytic activity">
    <reaction evidence="3">
        <text>3'-dephospho-CoA + ATP = ADP + CoA + H(+)</text>
        <dbReference type="Rhea" id="RHEA:18245"/>
        <dbReference type="ChEBI" id="CHEBI:15378"/>
        <dbReference type="ChEBI" id="CHEBI:30616"/>
        <dbReference type="ChEBI" id="CHEBI:57287"/>
        <dbReference type="ChEBI" id="CHEBI:57328"/>
        <dbReference type="ChEBI" id="CHEBI:456216"/>
        <dbReference type="EC" id="2.7.1.24"/>
    </reaction>
</comment>
<dbReference type="KEGG" id="apr:Apre_1329"/>
<evidence type="ECO:0000256" key="3">
    <source>
        <dbReference type="HAMAP-Rule" id="MF_00376"/>
    </source>
</evidence>
<keyword evidence="3" id="KW-0963">Cytoplasm</keyword>
<accession>C7RDT9</accession>
<dbReference type="AlphaFoldDB" id="C7RDT9"/>
<evidence type="ECO:0000313" key="5">
    <source>
        <dbReference type="EMBL" id="ACV29352.1"/>
    </source>
</evidence>
<comment type="similarity">
    <text evidence="3">Belongs to the CoaE family.</text>
</comment>
<dbReference type="SUPFAM" id="SSF52540">
    <property type="entry name" value="P-loop containing nucleoside triphosphate hydrolases"/>
    <property type="match status" value="1"/>
</dbReference>
<comment type="pathway">
    <text evidence="3">Cofactor biosynthesis; coenzyme A biosynthesis; CoA from (R)-pantothenate: step 5/5.</text>
</comment>
<keyword evidence="3 5" id="KW-0808">Transferase</keyword>
<dbReference type="Proteomes" id="UP000002294">
    <property type="component" value="Chromosome"/>
</dbReference>